<dbReference type="GO" id="GO:0052621">
    <property type="term" value="F:diguanylate cyclase activity"/>
    <property type="evidence" value="ECO:0007669"/>
    <property type="project" value="TreeGrafter"/>
</dbReference>
<feature type="transmembrane region" description="Helical" evidence="1">
    <location>
        <begin position="42"/>
        <end position="63"/>
    </location>
</feature>
<name>A0A9D2BAX2_9FIRM</name>
<evidence type="ECO:0000313" key="4">
    <source>
        <dbReference type="EMBL" id="HIX68669.1"/>
    </source>
</evidence>
<dbReference type="Gene3D" id="3.30.450.20">
    <property type="entry name" value="PAS domain"/>
    <property type="match status" value="1"/>
</dbReference>
<reference evidence="4" key="2">
    <citation type="submission" date="2021-04" db="EMBL/GenBank/DDBJ databases">
        <authorList>
            <person name="Gilroy R."/>
        </authorList>
    </citation>
    <scope>NUCLEOTIDE SEQUENCE</scope>
    <source>
        <strain evidence="4">CHK191-13928</strain>
    </source>
</reference>
<evidence type="ECO:0000256" key="1">
    <source>
        <dbReference type="SAM" id="Phobius"/>
    </source>
</evidence>
<dbReference type="PROSITE" id="PS50113">
    <property type="entry name" value="PAC"/>
    <property type="match status" value="1"/>
</dbReference>
<dbReference type="PROSITE" id="PS50887">
    <property type="entry name" value="GGDEF"/>
    <property type="match status" value="1"/>
</dbReference>
<reference evidence="4" key="1">
    <citation type="journal article" date="2021" name="PeerJ">
        <title>Extensive microbial diversity within the chicken gut microbiome revealed by metagenomics and culture.</title>
        <authorList>
            <person name="Gilroy R."/>
            <person name="Ravi A."/>
            <person name="Getino M."/>
            <person name="Pursley I."/>
            <person name="Horton D.L."/>
            <person name="Alikhan N.F."/>
            <person name="Baker D."/>
            <person name="Gharbi K."/>
            <person name="Hall N."/>
            <person name="Watson M."/>
            <person name="Adriaenssens E.M."/>
            <person name="Foster-Nyarko E."/>
            <person name="Jarju S."/>
            <person name="Secka A."/>
            <person name="Antonio M."/>
            <person name="Oren A."/>
            <person name="Chaudhuri R.R."/>
            <person name="La Ragione R."/>
            <person name="Hildebrand F."/>
            <person name="Pallen M.J."/>
        </authorList>
    </citation>
    <scope>NUCLEOTIDE SEQUENCE</scope>
    <source>
        <strain evidence="4">CHK191-13928</strain>
    </source>
</reference>
<dbReference type="CDD" id="cd01949">
    <property type="entry name" value="GGDEF"/>
    <property type="match status" value="1"/>
</dbReference>
<dbReference type="GO" id="GO:1902201">
    <property type="term" value="P:negative regulation of bacterial-type flagellum-dependent cell motility"/>
    <property type="evidence" value="ECO:0007669"/>
    <property type="project" value="TreeGrafter"/>
</dbReference>
<dbReference type="InterPro" id="IPR050469">
    <property type="entry name" value="Diguanylate_Cyclase"/>
</dbReference>
<dbReference type="SUPFAM" id="SSF55073">
    <property type="entry name" value="Nucleotide cyclase"/>
    <property type="match status" value="1"/>
</dbReference>
<keyword evidence="1" id="KW-0472">Membrane</keyword>
<dbReference type="Proteomes" id="UP000886721">
    <property type="component" value="Unassembled WGS sequence"/>
</dbReference>
<feature type="transmembrane region" description="Helical" evidence="1">
    <location>
        <begin position="158"/>
        <end position="176"/>
    </location>
</feature>
<comment type="caution">
    <text evidence="4">The sequence shown here is derived from an EMBL/GenBank/DDBJ whole genome shotgun (WGS) entry which is preliminary data.</text>
</comment>
<dbReference type="GO" id="GO:0043709">
    <property type="term" value="P:cell adhesion involved in single-species biofilm formation"/>
    <property type="evidence" value="ECO:0007669"/>
    <property type="project" value="TreeGrafter"/>
</dbReference>
<dbReference type="NCBIfam" id="TIGR00254">
    <property type="entry name" value="GGDEF"/>
    <property type="match status" value="1"/>
</dbReference>
<dbReference type="InterPro" id="IPR000700">
    <property type="entry name" value="PAS-assoc_C"/>
</dbReference>
<feature type="domain" description="GGDEF" evidence="3">
    <location>
        <begin position="387"/>
        <end position="524"/>
    </location>
</feature>
<gene>
    <name evidence="4" type="ORF">H9735_11190</name>
</gene>
<feature type="transmembrane region" description="Helical" evidence="1">
    <location>
        <begin position="75"/>
        <end position="94"/>
    </location>
</feature>
<dbReference type="PANTHER" id="PTHR45138">
    <property type="entry name" value="REGULATORY COMPONENTS OF SENSORY TRANSDUCTION SYSTEM"/>
    <property type="match status" value="1"/>
</dbReference>
<sequence>MKRFFRELLESFRVIYKKNDKGKIDKEPEKYMEEAVRKNRSLLLFVSIWAALFQLFNLFRVFVLSDAGISTRNNFIYFCFYLSLLILCIVSIGMEKGFHMTNMNRYRIHMVIGTLFLLWQTLFNVYDAARAGSAGNFTLSVAFMAFSAIFVMKPLYFLLNLSGLSVLFLCLTRQTVPFGMKYNYVLMIVLCLVVYYQRYKHAKRERDQRLEIEAVQKAYLTERERFRLTYEQYEIICRSGQLITFKWNVQSGDAYFSEQWSTALGQPLHVSDLETFVKNSESLEESDKKQILTYMENVKKGVPYQKEEICIPGDDGLLHWYELRATTQENMEGQPVFGIGILLDIMDQKQEIRKIRQRAEVDFTGILNKPAIEKYGRERMKQLDEEEIFLMLILDLDNFKRVNDTYGHPVGDMVLAEVASHMKDNAFPGMRVGRIGGDEFVALYAGIDTLSLRLANAFAERVQECIQTMQLPCGNIDIKASVGIAVLDREKDMTFDELYAEADKALYAAKKAGKGRIRWGGYKKFLL</sequence>
<dbReference type="PANTHER" id="PTHR45138:SF24">
    <property type="entry name" value="DIGUANYLATE CYCLASE DGCC-RELATED"/>
    <property type="match status" value="1"/>
</dbReference>
<evidence type="ECO:0000259" key="3">
    <source>
        <dbReference type="PROSITE" id="PS50887"/>
    </source>
</evidence>
<dbReference type="InterPro" id="IPR043128">
    <property type="entry name" value="Rev_trsase/Diguanyl_cyclase"/>
</dbReference>
<evidence type="ECO:0000313" key="5">
    <source>
        <dbReference type="Proteomes" id="UP000886721"/>
    </source>
</evidence>
<dbReference type="Gene3D" id="3.30.70.270">
    <property type="match status" value="1"/>
</dbReference>
<keyword evidence="1" id="KW-1133">Transmembrane helix</keyword>
<feature type="transmembrane region" description="Helical" evidence="1">
    <location>
        <begin position="106"/>
        <end position="126"/>
    </location>
</feature>
<protein>
    <submittedName>
        <fullName evidence="4">GGDEF domain-containing protein</fullName>
    </submittedName>
</protein>
<accession>A0A9D2BAX2</accession>
<dbReference type="EMBL" id="DXEM01000034">
    <property type="protein sequence ID" value="HIX68669.1"/>
    <property type="molecule type" value="Genomic_DNA"/>
</dbReference>
<feature type="domain" description="PAC" evidence="2">
    <location>
        <begin position="305"/>
        <end position="357"/>
    </location>
</feature>
<dbReference type="InterPro" id="IPR029787">
    <property type="entry name" value="Nucleotide_cyclase"/>
</dbReference>
<dbReference type="GO" id="GO:0005886">
    <property type="term" value="C:plasma membrane"/>
    <property type="evidence" value="ECO:0007669"/>
    <property type="project" value="TreeGrafter"/>
</dbReference>
<dbReference type="AlphaFoldDB" id="A0A9D2BAX2"/>
<dbReference type="InterPro" id="IPR000160">
    <property type="entry name" value="GGDEF_dom"/>
</dbReference>
<feature type="transmembrane region" description="Helical" evidence="1">
    <location>
        <begin position="182"/>
        <end position="199"/>
    </location>
</feature>
<proteinExistence type="predicted"/>
<keyword evidence="1" id="KW-0812">Transmembrane</keyword>
<organism evidence="4 5">
    <name type="scientific">Candidatus Anaerostipes excrementavium</name>
    <dbReference type="NCBI Taxonomy" id="2838463"/>
    <lineage>
        <taxon>Bacteria</taxon>
        <taxon>Bacillati</taxon>
        <taxon>Bacillota</taxon>
        <taxon>Clostridia</taxon>
        <taxon>Lachnospirales</taxon>
        <taxon>Lachnospiraceae</taxon>
        <taxon>Anaerostipes</taxon>
    </lineage>
</organism>
<evidence type="ECO:0000259" key="2">
    <source>
        <dbReference type="PROSITE" id="PS50113"/>
    </source>
</evidence>
<dbReference type="Pfam" id="PF00990">
    <property type="entry name" value="GGDEF"/>
    <property type="match status" value="1"/>
</dbReference>
<dbReference type="SMART" id="SM00267">
    <property type="entry name" value="GGDEF"/>
    <property type="match status" value="1"/>
</dbReference>